<evidence type="ECO:0000313" key="1">
    <source>
        <dbReference type="EMBL" id="MDP9969554.1"/>
    </source>
</evidence>
<comment type="caution">
    <text evidence="1">The sequence shown here is derived from an EMBL/GenBank/DDBJ whole genome shotgun (WGS) entry which is preliminary data.</text>
</comment>
<organism evidence="1 2">
    <name type="scientific">Variovorax paradoxus</name>
    <dbReference type="NCBI Taxonomy" id="34073"/>
    <lineage>
        <taxon>Bacteria</taxon>
        <taxon>Pseudomonadati</taxon>
        <taxon>Pseudomonadota</taxon>
        <taxon>Betaproteobacteria</taxon>
        <taxon>Burkholderiales</taxon>
        <taxon>Comamonadaceae</taxon>
        <taxon>Variovorax</taxon>
    </lineage>
</organism>
<gene>
    <name evidence="1" type="ORF">J2W39_000782</name>
</gene>
<dbReference type="EMBL" id="JAUSRV010000002">
    <property type="protein sequence ID" value="MDP9969554.1"/>
    <property type="molecule type" value="Genomic_DNA"/>
</dbReference>
<evidence type="ECO:0000313" key="2">
    <source>
        <dbReference type="Proteomes" id="UP001224845"/>
    </source>
</evidence>
<dbReference type="RefSeq" id="WP_307592376.1">
    <property type="nucleotide sequence ID" value="NZ_CAXUQE020000001.1"/>
</dbReference>
<name>A0AAW8EAH7_VARPD</name>
<sequence length="79" mass="7820">MDFLRIFHAAALLGLGAAGTGCGQGQPSAGPAGAEAGHVVAAVDAKVAAERLDSYIGAVFSQQQQALSLKAPEPDAPGF</sequence>
<accession>A0AAW8EAH7</accession>
<proteinExistence type="predicted"/>
<dbReference type="AlphaFoldDB" id="A0AAW8EAH7"/>
<protein>
    <submittedName>
        <fullName evidence="1">Uncharacterized protein</fullName>
    </submittedName>
</protein>
<dbReference type="Proteomes" id="UP001224845">
    <property type="component" value="Unassembled WGS sequence"/>
</dbReference>
<reference evidence="1" key="1">
    <citation type="submission" date="2023-07" db="EMBL/GenBank/DDBJ databases">
        <title>Sorghum-associated microbial communities from plants grown in Nebraska, USA.</title>
        <authorList>
            <person name="Schachtman D."/>
        </authorList>
    </citation>
    <scope>NUCLEOTIDE SEQUENCE</scope>
    <source>
        <strain evidence="1">DS3315</strain>
    </source>
</reference>
<dbReference type="PROSITE" id="PS51257">
    <property type="entry name" value="PROKAR_LIPOPROTEIN"/>
    <property type="match status" value="1"/>
</dbReference>